<evidence type="ECO:0008006" key="5">
    <source>
        <dbReference type="Google" id="ProtNLM"/>
    </source>
</evidence>
<evidence type="ECO:0000256" key="2">
    <source>
        <dbReference type="SAM" id="SignalP"/>
    </source>
</evidence>
<feature type="chain" id="PRO_5038927030" description="Lipoprotein" evidence="2">
    <location>
        <begin position="23"/>
        <end position="163"/>
    </location>
</feature>
<protein>
    <recommendedName>
        <fullName evidence="5">Lipoprotein</fullName>
    </recommendedName>
</protein>
<dbReference type="STRING" id="1306406.J116_011845"/>
<dbReference type="PROSITE" id="PS51257">
    <property type="entry name" value="PROKAR_LIPOPROTEIN"/>
    <property type="match status" value="1"/>
</dbReference>
<gene>
    <name evidence="3" type="ORF">J116_011845</name>
</gene>
<organism evidence="3 4">
    <name type="scientific">Streptomyces thermolilacinus SPC6</name>
    <dbReference type="NCBI Taxonomy" id="1306406"/>
    <lineage>
        <taxon>Bacteria</taxon>
        <taxon>Bacillati</taxon>
        <taxon>Actinomycetota</taxon>
        <taxon>Actinomycetes</taxon>
        <taxon>Kitasatosporales</taxon>
        <taxon>Streptomycetaceae</taxon>
        <taxon>Streptomyces</taxon>
    </lineage>
</organism>
<dbReference type="RefSeq" id="WP_028963952.1">
    <property type="nucleotide sequence ID" value="NZ_ASHX02000001.1"/>
</dbReference>
<dbReference type="Proteomes" id="UP000095329">
    <property type="component" value="Unassembled WGS sequence"/>
</dbReference>
<keyword evidence="4" id="KW-1185">Reference proteome</keyword>
<accession>A0A1D3E0B2</accession>
<reference evidence="3 4" key="1">
    <citation type="journal article" date="2013" name="Genome Announc.">
        <title>Genome Sequence of Streptomyces violaceusniger Strain SPC6, a Halotolerant Streptomycete That Exhibits Rapid Growth and Development.</title>
        <authorList>
            <person name="Chen X."/>
            <person name="Zhang B."/>
            <person name="Zhang W."/>
            <person name="Wu X."/>
            <person name="Zhang M."/>
            <person name="Chen T."/>
            <person name="Liu G."/>
            <person name="Dyson P."/>
        </authorList>
    </citation>
    <scope>NUCLEOTIDE SEQUENCE [LARGE SCALE GENOMIC DNA]</scope>
    <source>
        <strain evidence="3 4">SPC6</strain>
    </source>
</reference>
<evidence type="ECO:0000256" key="1">
    <source>
        <dbReference type="SAM" id="MobiDB-lite"/>
    </source>
</evidence>
<name>A0A1D3E0B2_9ACTN</name>
<feature type="signal peptide" evidence="2">
    <location>
        <begin position="1"/>
        <end position="22"/>
    </location>
</feature>
<comment type="caution">
    <text evidence="3">The sequence shown here is derived from an EMBL/GenBank/DDBJ whole genome shotgun (WGS) entry which is preliminary data.</text>
</comment>
<feature type="region of interest" description="Disordered" evidence="1">
    <location>
        <begin position="25"/>
        <end position="52"/>
    </location>
</feature>
<keyword evidence="2" id="KW-0732">Signal</keyword>
<dbReference type="OrthoDB" id="3483234at2"/>
<evidence type="ECO:0000313" key="4">
    <source>
        <dbReference type="Proteomes" id="UP000095329"/>
    </source>
</evidence>
<dbReference type="AlphaFoldDB" id="A0A1D3E0B2"/>
<dbReference type="EMBL" id="ASHX02000001">
    <property type="protein sequence ID" value="OEJ98009.1"/>
    <property type="molecule type" value="Genomic_DNA"/>
</dbReference>
<sequence length="163" mass="16211">MRKLVRKSAAGAAVLVSAVALSACGSNDKSAEPGDKGGSAAPSAKDPQGADGVTLADAVGTWLGKTDDKSVTLTISEGGQTVVISDAHVCQGTAKEGDALALALTCKDGNTDRVSGTVRSADGKRLVVAWDSGKTDSLSKLDVSGLPTNLPSVPALPSLPPQS</sequence>
<proteinExistence type="predicted"/>
<evidence type="ECO:0000313" key="3">
    <source>
        <dbReference type="EMBL" id="OEJ98009.1"/>
    </source>
</evidence>
<feature type="region of interest" description="Disordered" evidence="1">
    <location>
        <begin position="143"/>
        <end position="163"/>
    </location>
</feature>